<name>A0ABP1QQ08_9HEXA</name>
<evidence type="ECO:0000256" key="3">
    <source>
        <dbReference type="SAM" id="SignalP"/>
    </source>
</evidence>
<keyword evidence="2" id="KW-0812">Transmembrane</keyword>
<gene>
    <name evidence="4" type="ORF">ODALV1_LOCUS13805</name>
</gene>
<dbReference type="Proteomes" id="UP001642540">
    <property type="component" value="Unassembled WGS sequence"/>
</dbReference>
<feature type="transmembrane region" description="Helical" evidence="2">
    <location>
        <begin position="67"/>
        <end position="90"/>
    </location>
</feature>
<reference evidence="4 5" key="1">
    <citation type="submission" date="2024-08" db="EMBL/GenBank/DDBJ databases">
        <authorList>
            <person name="Cucini C."/>
            <person name="Frati F."/>
        </authorList>
    </citation>
    <scope>NUCLEOTIDE SEQUENCE [LARGE SCALE GENOMIC DNA]</scope>
</reference>
<evidence type="ECO:0000313" key="4">
    <source>
        <dbReference type="EMBL" id="CAL8109912.1"/>
    </source>
</evidence>
<feature type="signal peptide" evidence="3">
    <location>
        <begin position="1"/>
        <end position="24"/>
    </location>
</feature>
<dbReference type="EMBL" id="CAXLJM020000043">
    <property type="protein sequence ID" value="CAL8109912.1"/>
    <property type="molecule type" value="Genomic_DNA"/>
</dbReference>
<comment type="caution">
    <text evidence="4">The sequence shown here is derived from an EMBL/GenBank/DDBJ whole genome shotgun (WGS) entry which is preliminary data.</text>
</comment>
<feature type="chain" id="PRO_5045784765" evidence="3">
    <location>
        <begin position="25"/>
        <end position="227"/>
    </location>
</feature>
<protein>
    <submittedName>
        <fullName evidence="4">Uncharacterized protein</fullName>
    </submittedName>
</protein>
<keyword evidence="3" id="KW-0732">Signal</keyword>
<organism evidence="4 5">
    <name type="scientific">Orchesella dallaii</name>
    <dbReference type="NCBI Taxonomy" id="48710"/>
    <lineage>
        <taxon>Eukaryota</taxon>
        <taxon>Metazoa</taxon>
        <taxon>Ecdysozoa</taxon>
        <taxon>Arthropoda</taxon>
        <taxon>Hexapoda</taxon>
        <taxon>Collembola</taxon>
        <taxon>Entomobryomorpha</taxon>
        <taxon>Entomobryoidea</taxon>
        <taxon>Orchesellidae</taxon>
        <taxon>Orchesellinae</taxon>
        <taxon>Orchesella</taxon>
    </lineage>
</organism>
<evidence type="ECO:0000256" key="2">
    <source>
        <dbReference type="SAM" id="Phobius"/>
    </source>
</evidence>
<keyword evidence="2" id="KW-0472">Membrane</keyword>
<accession>A0ABP1QQ08</accession>
<proteinExistence type="predicted"/>
<keyword evidence="2" id="KW-1133">Transmembrane helix</keyword>
<feature type="region of interest" description="Disordered" evidence="1">
    <location>
        <begin position="195"/>
        <end position="227"/>
    </location>
</feature>
<evidence type="ECO:0000256" key="1">
    <source>
        <dbReference type="SAM" id="MobiDB-lite"/>
    </source>
</evidence>
<keyword evidence="5" id="KW-1185">Reference proteome</keyword>
<evidence type="ECO:0000313" key="5">
    <source>
        <dbReference type="Proteomes" id="UP001642540"/>
    </source>
</evidence>
<sequence length="227" mass="24675">MLSLSMSLLTFSVVIMGLTGTVNAGAFAYASNNQDLHTFHSEAQSWSDDSILSEEDSNYIKTVVTSIITFVIVVVAICLILCFCCPICIISKMRQRRGVVLRTNAPATVNGQTVTINLNRSAPPSSSSVMPAPQVVAIPNNYNARSKPYPVQESVTVVPLIQPQQQVQYQPPPQQMNINYGVGPQFPQNFELPPPYPGLTRESDTNNLPYNPYFSGEGGNATAPPPK</sequence>